<evidence type="ECO:0000313" key="10">
    <source>
        <dbReference type="EMBL" id="KAI8576661.1"/>
    </source>
</evidence>
<evidence type="ECO:0000256" key="7">
    <source>
        <dbReference type="ARBA" id="ARBA00023158"/>
    </source>
</evidence>
<sequence>MANAQAVERILLQGANATLSDLTSTFVVTFPGQDTFAAACHLYMLYNQEEQSSTISDPATAEVRRFAILFVLCILYGPDTLEQNPFLSFFLELLDTLDDDSPEKLAVQCILRGSASEMQARTAFELARNPHQLIPIITIERDRLHNLQAIEQKMTDDGSHQENESISIIKSQNQVGATVIPSDDHTFTTFNTSLMKEAFDSPLSIAQQEDLLRMMELDVEKMNEHLPADRLPDLIEHNQTIATEALEVLAPLPEFSDYLQTLLTIEITTNTMEVVHRLLIGLHRTYVPDEFLHIYLSNCIRSCELIDDRSLQSRQVRLVSVFIQSLLRNNVINISDFLIEIQSFCIEFSRHRGAASLFRIVAEQANNTDFLLSQSSDLGESKSTGHPII</sequence>
<evidence type="ECO:0000313" key="11">
    <source>
        <dbReference type="Proteomes" id="UP001206595"/>
    </source>
</evidence>
<keyword evidence="8" id="KW-0804">Transcription</keyword>
<dbReference type="GO" id="GO:0031047">
    <property type="term" value="P:regulatory ncRNA-mediated gene silencing"/>
    <property type="evidence" value="ECO:0007669"/>
    <property type="project" value="UniProtKB-KW"/>
</dbReference>
<dbReference type="GeneID" id="75916790"/>
<dbReference type="EMBL" id="MU620952">
    <property type="protein sequence ID" value="KAI8576661.1"/>
    <property type="molecule type" value="Genomic_DNA"/>
</dbReference>
<evidence type="ECO:0000256" key="4">
    <source>
        <dbReference type="ARBA" id="ARBA00014872"/>
    </source>
</evidence>
<keyword evidence="9" id="KW-0539">Nucleus</keyword>
<dbReference type="GO" id="GO:0005634">
    <property type="term" value="C:nucleus"/>
    <property type="evidence" value="ECO:0007669"/>
    <property type="project" value="UniProtKB-SubCell"/>
</dbReference>
<dbReference type="AlphaFoldDB" id="A0AAD5HBM3"/>
<reference evidence="10" key="2">
    <citation type="journal article" date="2022" name="Proc. Natl. Acad. Sci. U.S.A.">
        <title>Diploid-dominant life cycles characterize the early evolution of Fungi.</title>
        <authorList>
            <person name="Amses K.R."/>
            <person name="Simmons D.R."/>
            <person name="Longcore J.E."/>
            <person name="Mondo S.J."/>
            <person name="Seto K."/>
            <person name="Jeronimo G.H."/>
            <person name="Bonds A.E."/>
            <person name="Quandt C.A."/>
            <person name="Davis W.J."/>
            <person name="Chang Y."/>
            <person name="Federici B.A."/>
            <person name="Kuo A."/>
            <person name="LaButti K."/>
            <person name="Pangilinan J."/>
            <person name="Andreopoulos W."/>
            <person name="Tritt A."/>
            <person name="Riley R."/>
            <person name="Hundley H."/>
            <person name="Johnson J."/>
            <person name="Lipzen A."/>
            <person name="Barry K."/>
            <person name="Lang B.F."/>
            <person name="Cuomo C.A."/>
            <person name="Buchler N.E."/>
            <person name="Grigoriev I.V."/>
            <person name="Spatafora J.W."/>
            <person name="Stajich J.E."/>
            <person name="James T.Y."/>
        </authorList>
    </citation>
    <scope>NUCLEOTIDE SEQUENCE</scope>
    <source>
        <strain evidence="10">AG</strain>
    </source>
</reference>
<keyword evidence="11" id="KW-1185">Reference proteome</keyword>
<evidence type="ECO:0000256" key="2">
    <source>
        <dbReference type="ARBA" id="ARBA00004496"/>
    </source>
</evidence>
<comment type="caution">
    <text evidence="10">The sequence shown here is derived from an EMBL/GenBank/DDBJ whole genome shotgun (WGS) entry which is preliminary data.</text>
</comment>
<dbReference type="InterPro" id="IPR019312">
    <property type="entry name" value="CNOT11"/>
</dbReference>
<evidence type="ECO:0000256" key="8">
    <source>
        <dbReference type="ARBA" id="ARBA00023163"/>
    </source>
</evidence>
<proteinExistence type="inferred from homology"/>
<dbReference type="Pfam" id="PF10155">
    <property type="entry name" value="CNOT11"/>
    <property type="match status" value="1"/>
</dbReference>
<keyword evidence="6" id="KW-0805">Transcription regulation</keyword>
<evidence type="ECO:0000256" key="9">
    <source>
        <dbReference type="ARBA" id="ARBA00023242"/>
    </source>
</evidence>
<protein>
    <recommendedName>
        <fullName evidence="4">CCR4-NOT transcription complex subunit 11</fullName>
    </recommendedName>
</protein>
<dbReference type="PANTHER" id="PTHR15975">
    <property type="entry name" value="CCR4-NOT TRANSCRIPTION COMPLEX SUBUNIT 11"/>
    <property type="match status" value="1"/>
</dbReference>
<accession>A0AAD5HBM3</accession>
<gene>
    <name evidence="10" type="ORF">K450DRAFT_256098</name>
</gene>
<comment type="similarity">
    <text evidence="3">Belongs to the CNOT11 family.</text>
</comment>
<dbReference type="RefSeq" id="XP_051441665.1">
    <property type="nucleotide sequence ID" value="XM_051591447.1"/>
</dbReference>
<name>A0AAD5HBM3_UMBRA</name>
<reference evidence="10" key="1">
    <citation type="submission" date="2021-06" db="EMBL/GenBank/DDBJ databases">
        <authorList>
            <consortium name="DOE Joint Genome Institute"/>
            <person name="Mondo S.J."/>
            <person name="Amses K.R."/>
            <person name="Simmons D.R."/>
            <person name="Longcore J.E."/>
            <person name="Seto K."/>
            <person name="Alves G.H."/>
            <person name="Bonds A.E."/>
            <person name="Quandt C.A."/>
            <person name="Davis W.J."/>
            <person name="Chang Y."/>
            <person name="Letcher P.M."/>
            <person name="Powell M.J."/>
            <person name="Kuo A."/>
            <person name="Labutti K."/>
            <person name="Pangilinan J."/>
            <person name="Andreopoulos W."/>
            <person name="Tritt A."/>
            <person name="Riley R."/>
            <person name="Hundley H."/>
            <person name="Johnson J."/>
            <person name="Lipzen A."/>
            <person name="Barry K."/>
            <person name="Berbee M.L."/>
            <person name="Buchler N.E."/>
            <person name="Grigoriev I.V."/>
            <person name="Spatafora J.W."/>
            <person name="Stajich J.E."/>
            <person name="James T.Y."/>
        </authorList>
    </citation>
    <scope>NUCLEOTIDE SEQUENCE</scope>
    <source>
        <strain evidence="10">AG</strain>
    </source>
</reference>
<evidence type="ECO:0000256" key="1">
    <source>
        <dbReference type="ARBA" id="ARBA00004123"/>
    </source>
</evidence>
<evidence type="ECO:0000256" key="6">
    <source>
        <dbReference type="ARBA" id="ARBA00023015"/>
    </source>
</evidence>
<evidence type="ECO:0000256" key="5">
    <source>
        <dbReference type="ARBA" id="ARBA00022490"/>
    </source>
</evidence>
<evidence type="ECO:0000256" key="3">
    <source>
        <dbReference type="ARBA" id="ARBA00008030"/>
    </source>
</evidence>
<organism evidence="10 11">
    <name type="scientific">Umbelopsis ramanniana AG</name>
    <dbReference type="NCBI Taxonomy" id="1314678"/>
    <lineage>
        <taxon>Eukaryota</taxon>
        <taxon>Fungi</taxon>
        <taxon>Fungi incertae sedis</taxon>
        <taxon>Mucoromycota</taxon>
        <taxon>Mucoromycotina</taxon>
        <taxon>Umbelopsidomycetes</taxon>
        <taxon>Umbelopsidales</taxon>
        <taxon>Umbelopsidaceae</taxon>
        <taxon>Umbelopsis</taxon>
    </lineage>
</organism>
<comment type="subcellular location">
    <subcellularLocation>
        <location evidence="2">Cytoplasm</location>
    </subcellularLocation>
    <subcellularLocation>
        <location evidence="1">Nucleus</location>
    </subcellularLocation>
</comment>
<dbReference type="GO" id="GO:0030014">
    <property type="term" value="C:CCR4-NOT complex"/>
    <property type="evidence" value="ECO:0007669"/>
    <property type="project" value="InterPro"/>
</dbReference>
<keyword evidence="5" id="KW-0963">Cytoplasm</keyword>
<dbReference type="Proteomes" id="UP001206595">
    <property type="component" value="Unassembled WGS sequence"/>
</dbReference>
<dbReference type="GO" id="GO:0005737">
    <property type="term" value="C:cytoplasm"/>
    <property type="evidence" value="ECO:0007669"/>
    <property type="project" value="UniProtKB-SubCell"/>
</dbReference>
<keyword evidence="7" id="KW-0943">RNA-mediated gene silencing</keyword>
<dbReference type="PANTHER" id="PTHR15975:SF0">
    <property type="entry name" value="CCR4-NOT TRANSCRIPTION COMPLEX SUBUNIT 11"/>
    <property type="match status" value="1"/>
</dbReference>